<dbReference type="AlphaFoldDB" id="A0A6C0D0C3"/>
<accession>A0A6C0D0C3</accession>
<evidence type="ECO:0000313" key="1">
    <source>
        <dbReference type="EMBL" id="QHT10516.1"/>
    </source>
</evidence>
<name>A0A6C0D0C3_9ZZZZ</name>
<protein>
    <submittedName>
        <fullName evidence="1">Uncharacterized protein</fullName>
    </submittedName>
</protein>
<sequence length="87" mass="9967">MKKRSYLQTRDTNNEFLISQMATIYKFPSYSTTNAVIAIPSFGGGIYGNIENDIMTNGDAQQYWSLQQISPSEMSTVYVIFSKWSYK</sequence>
<organism evidence="1">
    <name type="scientific">viral metagenome</name>
    <dbReference type="NCBI Taxonomy" id="1070528"/>
    <lineage>
        <taxon>unclassified sequences</taxon>
        <taxon>metagenomes</taxon>
        <taxon>organismal metagenomes</taxon>
    </lineage>
</organism>
<proteinExistence type="predicted"/>
<dbReference type="EMBL" id="MN739521">
    <property type="protein sequence ID" value="QHT10516.1"/>
    <property type="molecule type" value="Genomic_DNA"/>
</dbReference>
<reference evidence="1" key="1">
    <citation type="journal article" date="2020" name="Nature">
        <title>Giant virus diversity and host interactions through global metagenomics.</title>
        <authorList>
            <person name="Schulz F."/>
            <person name="Roux S."/>
            <person name="Paez-Espino D."/>
            <person name="Jungbluth S."/>
            <person name="Walsh D.A."/>
            <person name="Denef V.J."/>
            <person name="McMahon K.D."/>
            <person name="Konstantinidis K.T."/>
            <person name="Eloe-Fadrosh E.A."/>
            <person name="Kyrpides N.C."/>
            <person name="Woyke T."/>
        </authorList>
    </citation>
    <scope>NUCLEOTIDE SEQUENCE</scope>
    <source>
        <strain evidence="1">GVMAG-M-3300023174-107</strain>
    </source>
</reference>